<evidence type="ECO:0008006" key="3">
    <source>
        <dbReference type="Google" id="ProtNLM"/>
    </source>
</evidence>
<dbReference type="AlphaFoldDB" id="A0A6M0RRF2"/>
<accession>A0A6M0RRF2</accession>
<comment type="caution">
    <text evidence="1">The sequence shown here is derived from an EMBL/GenBank/DDBJ whole genome shotgun (WGS) entry which is preliminary data.</text>
</comment>
<sequence length="440" mass="49368">MKSFRIFIGVVEIAGYYGNLAFALREQGHLVTVAGASGHVFEYEGQHSSNPFIIRIYDALLKALALKQLSTSKSINHLVRKKLLEFLTSLTRVVLFLWALPKHEVFILGFGSSFLPKGFDLPILKLLNKRLICNIAHGSEARPPYINGGPLESLNDPITKGDLHTIKRATKIIKIRCSKIEKYADIVVGAPLTSHFLEKPFINIFHLGLTFKSQSASNINNNALIKNIRILHCPSNPAVKGTSLIRNAIASLKDKGYPIEFIELIGKPNTTVLKELRLCDFVVDQAYSDFPLPGFATEAAWFAKPSVVGGYGWPFLKKLIPNNIFPPSHLCHPAQLEESIEKLIVDIPYRQDLGNKAQIFVKENWSLQKTADRYLQLINGDFPRNWWAIPCQINYLQGCGVSEKKLLKVLPQLLQEGKDVLQLKDKPSLEKAFIDFCISK</sequence>
<dbReference type="Proteomes" id="UP000481033">
    <property type="component" value="Unassembled WGS sequence"/>
</dbReference>
<reference evidence="1 2" key="1">
    <citation type="journal article" date="2020" name="Microb. Ecol.">
        <title>Ecogenomics of the Marine Benthic Filamentous Cyanobacterium Adonisia.</title>
        <authorList>
            <person name="Walter J.M."/>
            <person name="Coutinho F.H."/>
            <person name="Leomil L."/>
            <person name="Hargreaves P.I."/>
            <person name="Campeao M.E."/>
            <person name="Vieira V.V."/>
            <person name="Silva B.S."/>
            <person name="Fistarol G.O."/>
            <person name="Salomon P.S."/>
            <person name="Sawabe T."/>
            <person name="Mino S."/>
            <person name="Hosokawa M."/>
            <person name="Miyashita H."/>
            <person name="Maruyama F."/>
            <person name="van Verk M.C."/>
            <person name="Dutilh B.E."/>
            <person name="Thompson C.C."/>
            <person name="Thompson F.L."/>
        </authorList>
    </citation>
    <scope>NUCLEOTIDE SEQUENCE [LARGE SCALE GENOMIC DNA]</scope>
    <source>
        <strain evidence="1 2">CCMR0081</strain>
    </source>
</reference>
<evidence type="ECO:0000313" key="2">
    <source>
        <dbReference type="Proteomes" id="UP000481033"/>
    </source>
</evidence>
<gene>
    <name evidence="1" type="ORF">DXZ20_24895</name>
</gene>
<protein>
    <recommendedName>
        <fullName evidence="3">Glycosyltransferase</fullName>
    </recommendedName>
</protein>
<keyword evidence="2" id="KW-1185">Reference proteome</keyword>
<dbReference type="SUPFAM" id="SSF53756">
    <property type="entry name" value="UDP-Glycosyltransferase/glycogen phosphorylase"/>
    <property type="match status" value="1"/>
</dbReference>
<dbReference type="RefSeq" id="WP_163701714.1">
    <property type="nucleotide sequence ID" value="NZ_QXHD01000004.1"/>
</dbReference>
<proteinExistence type="predicted"/>
<name>A0A6M0RRF2_9CYAN</name>
<dbReference type="EMBL" id="QXHD01000004">
    <property type="protein sequence ID" value="NEZ58818.1"/>
    <property type="molecule type" value="Genomic_DNA"/>
</dbReference>
<evidence type="ECO:0000313" key="1">
    <source>
        <dbReference type="EMBL" id="NEZ58818.1"/>
    </source>
</evidence>
<organism evidence="1 2">
    <name type="scientific">Adonisia turfae CCMR0081</name>
    <dbReference type="NCBI Taxonomy" id="2292702"/>
    <lineage>
        <taxon>Bacteria</taxon>
        <taxon>Bacillati</taxon>
        <taxon>Cyanobacteriota</taxon>
        <taxon>Adonisia</taxon>
        <taxon>Adonisia turfae</taxon>
    </lineage>
</organism>
<dbReference type="Gene3D" id="3.40.50.2000">
    <property type="entry name" value="Glycogen Phosphorylase B"/>
    <property type="match status" value="1"/>
</dbReference>